<keyword evidence="2" id="KW-1185">Reference proteome</keyword>
<reference evidence="1 2" key="1">
    <citation type="submission" date="2023-01" db="EMBL/GenBank/DDBJ databases">
        <title>Analysis of 21 Apiospora genomes using comparative genomics revels a genus with tremendous synthesis potential of carbohydrate active enzymes and secondary metabolites.</title>
        <authorList>
            <person name="Sorensen T."/>
        </authorList>
    </citation>
    <scope>NUCLEOTIDE SEQUENCE [LARGE SCALE GENOMIC DNA]</scope>
    <source>
        <strain evidence="1 2">CBS 83171</strain>
    </source>
</reference>
<proteinExistence type="predicted"/>
<sequence>MVSDIDTEEDPDSDKELLEPELELVSEVWGIVSDEVEAAKLDVSGRDRVEVGLTSTEEPDVVSADDISELSVAVPVWVDSMLPEPVESDSDDSVEVFVLSELSPGLVELCVGDTLDSSLV</sequence>
<evidence type="ECO:0000313" key="1">
    <source>
        <dbReference type="EMBL" id="KAK8059441.1"/>
    </source>
</evidence>
<gene>
    <name evidence="1" type="ORF">PG996_009371</name>
</gene>
<dbReference type="Proteomes" id="UP001446871">
    <property type="component" value="Unassembled WGS sequence"/>
</dbReference>
<accession>A0ABR1UKK2</accession>
<organism evidence="1 2">
    <name type="scientific">Apiospora saccharicola</name>
    <dbReference type="NCBI Taxonomy" id="335842"/>
    <lineage>
        <taxon>Eukaryota</taxon>
        <taxon>Fungi</taxon>
        <taxon>Dikarya</taxon>
        <taxon>Ascomycota</taxon>
        <taxon>Pezizomycotina</taxon>
        <taxon>Sordariomycetes</taxon>
        <taxon>Xylariomycetidae</taxon>
        <taxon>Amphisphaeriales</taxon>
        <taxon>Apiosporaceae</taxon>
        <taxon>Apiospora</taxon>
    </lineage>
</organism>
<name>A0ABR1UKK2_9PEZI</name>
<dbReference type="EMBL" id="JAQQWM010000006">
    <property type="protein sequence ID" value="KAK8059441.1"/>
    <property type="molecule type" value="Genomic_DNA"/>
</dbReference>
<protein>
    <submittedName>
        <fullName evidence="1">Uncharacterized protein</fullName>
    </submittedName>
</protein>
<evidence type="ECO:0000313" key="2">
    <source>
        <dbReference type="Proteomes" id="UP001446871"/>
    </source>
</evidence>
<comment type="caution">
    <text evidence="1">The sequence shown here is derived from an EMBL/GenBank/DDBJ whole genome shotgun (WGS) entry which is preliminary data.</text>
</comment>